<dbReference type="Proteomes" id="UP000008694">
    <property type="component" value="Unassembled WGS sequence"/>
</dbReference>
<organism evidence="3">
    <name type="scientific">Arabidopsis lyrata subsp. lyrata</name>
    <name type="common">Lyre-leaved rock-cress</name>
    <dbReference type="NCBI Taxonomy" id="81972"/>
    <lineage>
        <taxon>Eukaryota</taxon>
        <taxon>Viridiplantae</taxon>
        <taxon>Streptophyta</taxon>
        <taxon>Embryophyta</taxon>
        <taxon>Tracheophyta</taxon>
        <taxon>Spermatophyta</taxon>
        <taxon>Magnoliopsida</taxon>
        <taxon>eudicotyledons</taxon>
        <taxon>Gunneridae</taxon>
        <taxon>Pentapetalae</taxon>
        <taxon>rosids</taxon>
        <taxon>malvids</taxon>
        <taxon>Brassicales</taxon>
        <taxon>Brassicaceae</taxon>
        <taxon>Camelineae</taxon>
        <taxon>Arabidopsis</taxon>
    </lineage>
</organism>
<dbReference type="Gramene" id="scaffold_801018.1">
    <property type="protein sequence ID" value="scaffold_801018.1"/>
    <property type="gene ID" value="scaffold_801018.1"/>
</dbReference>
<keyword evidence="1" id="KW-0472">Membrane</keyword>
<dbReference type="EMBL" id="GL348720">
    <property type="protein sequence ID" value="EFH41835.1"/>
    <property type="molecule type" value="Genomic_DNA"/>
</dbReference>
<evidence type="ECO:0000256" key="1">
    <source>
        <dbReference type="SAM" id="Phobius"/>
    </source>
</evidence>
<protein>
    <submittedName>
        <fullName evidence="2">Predicted protein</fullName>
    </submittedName>
</protein>
<reference evidence="3" key="1">
    <citation type="journal article" date="2011" name="Nat. Genet.">
        <title>The Arabidopsis lyrata genome sequence and the basis of rapid genome size change.</title>
        <authorList>
            <person name="Hu T.T."/>
            <person name="Pattyn P."/>
            <person name="Bakker E.G."/>
            <person name="Cao J."/>
            <person name="Cheng J.-F."/>
            <person name="Clark R.M."/>
            <person name="Fahlgren N."/>
            <person name="Fawcett J.A."/>
            <person name="Grimwood J."/>
            <person name="Gundlach H."/>
            <person name="Haberer G."/>
            <person name="Hollister J.D."/>
            <person name="Ossowski S."/>
            <person name="Ottilar R.P."/>
            <person name="Salamov A.A."/>
            <person name="Schneeberger K."/>
            <person name="Spannagl M."/>
            <person name="Wang X."/>
            <person name="Yang L."/>
            <person name="Nasrallah M.E."/>
            <person name="Bergelson J."/>
            <person name="Carrington J.C."/>
            <person name="Gaut B.S."/>
            <person name="Schmutz J."/>
            <person name="Mayer K.F.X."/>
            <person name="Van de Peer Y."/>
            <person name="Grigoriev I.V."/>
            <person name="Nordborg M."/>
            <person name="Weigel D."/>
            <person name="Guo Y.-L."/>
        </authorList>
    </citation>
    <scope>NUCLEOTIDE SEQUENCE [LARGE SCALE GENOMIC DNA]</scope>
    <source>
        <strain evidence="3">cv. MN47</strain>
    </source>
</reference>
<gene>
    <name evidence="2" type="ORF">ARALYDRAFT_917618</name>
</gene>
<dbReference type="HOGENOM" id="CLU_2076324_0_0_1"/>
<evidence type="ECO:0000313" key="3">
    <source>
        <dbReference type="Proteomes" id="UP000008694"/>
    </source>
</evidence>
<feature type="transmembrane region" description="Helical" evidence="1">
    <location>
        <begin position="92"/>
        <end position="114"/>
    </location>
</feature>
<sequence length="118" mass="13118">MEKLDINIALDIVSRVGEDSFKALGGMLLASKFYHYLASHPIVLNNVSLQPSLQMQALLTKTLFIVYSSAYVWTLLIQLLPTLKASALLQNLGVLKMLFGCYTPLAIVHLKLGFHGHY</sequence>
<proteinExistence type="predicted"/>
<dbReference type="AlphaFoldDB" id="D7MUU9"/>
<keyword evidence="3" id="KW-1185">Reference proteome</keyword>
<keyword evidence="1" id="KW-1133">Transmembrane helix</keyword>
<keyword evidence="1" id="KW-0812">Transmembrane</keyword>
<feature type="transmembrane region" description="Helical" evidence="1">
    <location>
        <begin position="58"/>
        <end position="80"/>
    </location>
</feature>
<name>D7MUU9_ARALL</name>
<evidence type="ECO:0000313" key="2">
    <source>
        <dbReference type="EMBL" id="EFH41835.1"/>
    </source>
</evidence>
<accession>D7MUU9</accession>